<comment type="caution">
    <text evidence="1">The sequence shown here is derived from an EMBL/GenBank/DDBJ whole genome shotgun (WGS) entry which is preliminary data.</text>
</comment>
<evidence type="ECO:0000313" key="1">
    <source>
        <dbReference type="EMBL" id="KAL1521081.1"/>
    </source>
</evidence>
<dbReference type="EMBL" id="JBGBPQ010000008">
    <property type="protein sequence ID" value="KAL1521081.1"/>
    <property type="molecule type" value="Genomic_DNA"/>
</dbReference>
<evidence type="ECO:0008006" key="3">
    <source>
        <dbReference type="Google" id="ProtNLM"/>
    </source>
</evidence>
<evidence type="ECO:0000313" key="2">
    <source>
        <dbReference type="Proteomes" id="UP001515480"/>
    </source>
</evidence>
<dbReference type="Proteomes" id="UP001515480">
    <property type="component" value="Unassembled WGS sequence"/>
</dbReference>
<sequence>MASNESAGYPYWAIIQGLTEATELNGRLARVLGPPTAEGRHELAVGHPYAAGITPEAAFIRKRIRPQNLFRPRERRPLASIAATSTRGEPCIGLAHVVLYDAMCPRQRLRLRLSDEHEHALAKLLFFDAPEGTIGMVGVIRGRGVPCSHGVELHLEHPLSVERPPPSFEPSRPLDERHDDTRLAAHELAARHPPSPLVQPQLGAGRVALAGGHVFELLELLEPLPSRPGVWFRARVLWRPRLAPLSACAAGGEDEAEPSDQDDGGLVGCMEKLASSTQLDAAHQLPSTRRYEDPNLEGAQEQQAMSEQLRELVPEWLQLVQSKGRSVDITLSDIGSMPEAWMTDALAFWVTPSSNTRAWPRSIRLVYPCSIFKEES</sequence>
<dbReference type="AlphaFoldDB" id="A0AB34JI60"/>
<proteinExistence type="predicted"/>
<protein>
    <recommendedName>
        <fullName evidence="3">CST complex subunit CTC1</fullName>
    </recommendedName>
</protein>
<reference evidence="1 2" key="1">
    <citation type="journal article" date="2024" name="Science">
        <title>Giant polyketide synthase enzymes in the biosynthesis of giant marine polyether toxins.</title>
        <authorList>
            <person name="Fallon T.R."/>
            <person name="Shende V.V."/>
            <person name="Wierzbicki I.H."/>
            <person name="Pendleton A.L."/>
            <person name="Watervoot N.F."/>
            <person name="Auber R.P."/>
            <person name="Gonzalez D.J."/>
            <person name="Wisecaver J.H."/>
            <person name="Moore B.S."/>
        </authorList>
    </citation>
    <scope>NUCLEOTIDE SEQUENCE [LARGE SCALE GENOMIC DNA]</scope>
    <source>
        <strain evidence="1 2">12B1</strain>
    </source>
</reference>
<gene>
    <name evidence="1" type="ORF">AB1Y20_022635</name>
</gene>
<name>A0AB34JI60_PRYPA</name>
<keyword evidence="2" id="KW-1185">Reference proteome</keyword>
<accession>A0AB34JI60</accession>
<organism evidence="1 2">
    <name type="scientific">Prymnesium parvum</name>
    <name type="common">Toxic golden alga</name>
    <dbReference type="NCBI Taxonomy" id="97485"/>
    <lineage>
        <taxon>Eukaryota</taxon>
        <taxon>Haptista</taxon>
        <taxon>Haptophyta</taxon>
        <taxon>Prymnesiophyceae</taxon>
        <taxon>Prymnesiales</taxon>
        <taxon>Prymnesiaceae</taxon>
        <taxon>Prymnesium</taxon>
    </lineage>
</organism>